<keyword evidence="2" id="KW-1185">Reference proteome</keyword>
<reference evidence="1" key="1">
    <citation type="submission" date="2022-10" db="EMBL/GenBank/DDBJ databases">
        <title>Genome Sequence of Xylaria curta.</title>
        <authorList>
            <person name="Buettner E."/>
        </authorList>
    </citation>
    <scope>NUCLEOTIDE SEQUENCE</scope>
    <source>
        <strain evidence="1">Babe10</strain>
    </source>
</reference>
<accession>A0ACC1PE92</accession>
<evidence type="ECO:0000313" key="1">
    <source>
        <dbReference type="EMBL" id="KAJ2990486.1"/>
    </source>
</evidence>
<comment type="caution">
    <text evidence="1">The sequence shown here is derived from an EMBL/GenBank/DDBJ whole genome shotgun (WGS) entry which is preliminary data.</text>
</comment>
<sequence>MTSSSKAPPPASTSSTPTSHFIARLKPEDVNPQLASPLFQSRIPPEIRNKIFEFAVTEPSSVDDEVIELVSDMCVQQSHDPLLKSERPANLRDGRLRPWDPDMGRKWEDQWLRFDNIMPMRVETALLMTCRRAYLDTRSLPLLQAEQRFWCYHSPIETRGLRGEARSNIKKFVEDYLSETIQRELVGSVRLFAHQSWLAQDFLPLVESSLWFPNIEHLRITIRNCDWLSWENQESVVINPFRTGDESHNINLMHGDMKTDARDVQFAPGAWGSVFSHMPKLKTLTIDFEMTKEMHTAVVPIVGWALKWRFPLQNGRHLSTGNRPPHKMSWRALPDDWSYECTACDARLGRRLRGVNDCGGCVQAARFRISGYGPQFLIWTCVWKSVTEFDKEDVAVGHRMMACGDNVFSLGIVYALEF</sequence>
<dbReference type="EMBL" id="JAPDGR010000413">
    <property type="protein sequence ID" value="KAJ2990486.1"/>
    <property type="molecule type" value="Genomic_DNA"/>
</dbReference>
<protein>
    <submittedName>
        <fullName evidence="1">Uncharacterized protein</fullName>
    </submittedName>
</protein>
<evidence type="ECO:0000313" key="2">
    <source>
        <dbReference type="Proteomes" id="UP001143856"/>
    </source>
</evidence>
<organism evidence="1 2">
    <name type="scientific">Xylaria curta</name>
    <dbReference type="NCBI Taxonomy" id="42375"/>
    <lineage>
        <taxon>Eukaryota</taxon>
        <taxon>Fungi</taxon>
        <taxon>Dikarya</taxon>
        <taxon>Ascomycota</taxon>
        <taxon>Pezizomycotina</taxon>
        <taxon>Sordariomycetes</taxon>
        <taxon>Xylariomycetidae</taxon>
        <taxon>Xylariales</taxon>
        <taxon>Xylariaceae</taxon>
        <taxon>Xylaria</taxon>
    </lineage>
</organism>
<name>A0ACC1PE92_9PEZI</name>
<proteinExistence type="predicted"/>
<dbReference type="Proteomes" id="UP001143856">
    <property type="component" value="Unassembled WGS sequence"/>
</dbReference>
<gene>
    <name evidence="1" type="ORF">NUW58_g2924</name>
</gene>